<dbReference type="EMBL" id="CP045562">
    <property type="protein sequence ID" value="QFX92280.1"/>
    <property type="molecule type" value="Genomic_DNA"/>
</dbReference>
<evidence type="ECO:0000256" key="3">
    <source>
        <dbReference type="ARBA" id="ARBA00022516"/>
    </source>
</evidence>
<dbReference type="InterPro" id="IPR013747">
    <property type="entry name" value="ACP_syn_III_C"/>
</dbReference>
<comment type="pathway">
    <text evidence="9">Lipid metabolism; fatty acid biosynthesis.</text>
</comment>
<evidence type="ECO:0000256" key="1">
    <source>
        <dbReference type="ARBA" id="ARBA00008642"/>
    </source>
</evidence>
<name>A0AAE6TXP6_9LACO</name>
<dbReference type="EC" id="2.3.1.180" evidence="9"/>
<evidence type="ECO:0000313" key="12">
    <source>
        <dbReference type="EMBL" id="QFX92280.1"/>
    </source>
</evidence>
<feature type="domain" description="Beta-ketoacyl-[acyl-carrier-protein] synthase III C-terminal" evidence="10">
    <location>
        <begin position="228"/>
        <end position="316"/>
    </location>
</feature>
<dbReference type="InterPro" id="IPR013751">
    <property type="entry name" value="ACP_syn_III_N"/>
</dbReference>
<dbReference type="GO" id="GO:0006633">
    <property type="term" value="P:fatty acid biosynthetic process"/>
    <property type="evidence" value="ECO:0007669"/>
    <property type="project" value="UniProtKB-UniRule"/>
</dbReference>
<sequence length="316" mass="34120">MGSFSILETARSTPERIVTNQDLAKVMDTSDEWIKRRTGISERHISQAETNTSMCADVASQLVSKANVSADDIDFIIVATMSSDYQTPSAAAAVQGLLHAKNAIAFDINAACSGFAYGIYVLNSLLSNRPNSKGILIGGEQLSKYIDWSDRSTAVLFGDGAAGILVANDGSRSEVLASNLETVGELGGSLTAGHLADDKHRPYFKMDGHEVYRFATQRVPRSIRSAIADTNIELDDVKYFIVHQANERIIKSIANKLDLPMEKFPVNINKYGNTAAASEPLLLSELVDSKQVKRGDNLVLTGFGGGLTIGTVVIRY</sequence>
<keyword evidence="8 9" id="KW-0012">Acyltransferase</keyword>
<dbReference type="Proteomes" id="UP000327194">
    <property type="component" value="Chromosome"/>
</dbReference>
<dbReference type="HAMAP" id="MF_01815">
    <property type="entry name" value="FabH"/>
    <property type="match status" value="1"/>
</dbReference>
<dbReference type="PANTHER" id="PTHR34069">
    <property type="entry name" value="3-OXOACYL-[ACYL-CARRIER-PROTEIN] SYNTHASE 3"/>
    <property type="match status" value="1"/>
</dbReference>
<keyword evidence="2 9" id="KW-0963">Cytoplasm</keyword>
<evidence type="ECO:0000256" key="2">
    <source>
        <dbReference type="ARBA" id="ARBA00022490"/>
    </source>
</evidence>
<dbReference type="GO" id="GO:0004315">
    <property type="term" value="F:3-oxoacyl-[acyl-carrier-protein] synthase activity"/>
    <property type="evidence" value="ECO:0007669"/>
    <property type="project" value="InterPro"/>
</dbReference>
<keyword evidence="5 9" id="KW-0276">Fatty acid metabolism</keyword>
<evidence type="ECO:0000256" key="6">
    <source>
        <dbReference type="ARBA" id="ARBA00023098"/>
    </source>
</evidence>
<evidence type="ECO:0000256" key="4">
    <source>
        <dbReference type="ARBA" id="ARBA00022679"/>
    </source>
</evidence>
<evidence type="ECO:0000259" key="11">
    <source>
        <dbReference type="Pfam" id="PF08545"/>
    </source>
</evidence>
<dbReference type="PANTHER" id="PTHR34069:SF2">
    <property type="entry name" value="BETA-KETOACYL-[ACYL-CARRIER-PROTEIN] SYNTHASE III"/>
    <property type="match status" value="1"/>
</dbReference>
<keyword evidence="6 9" id="KW-0443">Lipid metabolism</keyword>
<feature type="active site" evidence="9">
    <location>
        <position position="112"/>
    </location>
</feature>
<dbReference type="KEGG" id="lfv:LF543_01220"/>
<evidence type="ECO:0000256" key="9">
    <source>
        <dbReference type="HAMAP-Rule" id="MF_01815"/>
    </source>
</evidence>
<comment type="function">
    <text evidence="9">Catalyzes the condensation reaction of fatty acid synthesis by the addition to an acyl acceptor of two carbons from malonyl-ACP. Catalyzes the first condensation reaction which initiates fatty acid synthesis and may therefore play a role in governing the total rate of fatty acid production. Possesses both acetoacetyl-ACP synthase and acetyl transacylase activities. Its substrate specificity determines the biosynthesis of branched-chain and/or straight-chain of fatty acids.</text>
</comment>
<comment type="catalytic activity">
    <reaction evidence="9">
        <text>malonyl-[ACP] + acetyl-CoA + H(+) = 3-oxobutanoyl-[ACP] + CO2 + CoA</text>
        <dbReference type="Rhea" id="RHEA:12080"/>
        <dbReference type="Rhea" id="RHEA-COMP:9623"/>
        <dbReference type="Rhea" id="RHEA-COMP:9625"/>
        <dbReference type="ChEBI" id="CHEBI:15378"/>
        <dbReference type="ChEBI" id="CHEBI:16526"/>
        <dbReference type="ChEBI" id="CHEBI:57287"/>
        <dbReference type="ChEBI" id="CHEBI:57288"/>
        <dbReference type="ChEBI" id="CHEBI:78449"/>
        <dbReference type="ChEBI" id="CHEBI:78450"/>
        <dbReference type="EC" id="2.3.1.180"/>
    </reaction>
</comment>
<evidence type="ECO:0000256" key="7">
    <source>
        <dbReference type="ARBA" id="ARBA00023160"/>
    </source>
</evidence>
<dbReference type="AlphaFoldDB" id="A0AAE6TXP6"/>
<keyword evidence="9" id="KW-0511">Multifunctional enzyme</keyword>
<gene>
    <name evidence="9 12" type="primary">fabH</name>
    <name evidence="12" type="ORF">LF543_01220</name>
</gene>
<organism evidence="12 13">
    <name type="scientific">Fructilactobacillus fructivorans</name>
    <dbReference type="NCBI Taxonomy" id="1614"/>
    <lineage>
        <taxon>Bacteria</taxon>
        <taxon>Bacillati</taxon>
        <taxon>Bacillota</taxon>
        <taxon>Bacilli</taxon>
        <taxon>Lactobacillales</taxon>
        <taxon>Lactobacillaceae</taxon>
        <taxon>Fructilactobacillus</taxon>
    </lineage>
</organism>
<keyword evidence="3 9" id="KW-0444">Lipid biosynthesis</keyword>
<evidence type="ECO:0000256" key="8">
    <source>
        <dbReference type="ARBA" id="ARBA00023315"/>
    </source>
</evidence>
<protein>
    <recommendedName>
        <fullName evidence="9">Beta-ketoacyl-[acyl-carrier-protein] synthase III</fullName>
        <shortName evidence="9">Beta-ketoacyl-ACP synthase III</shortName>
        <shortName evidence="9">KAS III</shortName>
        <ecNumber evidence="9">2.3.1.180</ecNumber>
    </recommendedName>
    <alternativeName>
        <fullName evidence="9">3-oxoacyl-[acyl-carrier-protein] synthase 3</fullName>
    </alternativeName>
    <alternativeName>
        <fullName evidence="9">3-oxoacyl-[acyl-carrier-protein] synthase III</fullName>
    </alternativeName>
</protein>
<comment type="subcellular location">
    <subcellularLocation>
        <location evidence="9">Cytoplasm</location>
    </subcellularLocation>
</comment>
<dbReference type="InterPro" id="IPR016039">
    <property type="entry name" value="Thiolase-like"/>
</dbReference>
<dbReference type="GO" id="GO:0005737">
    <property type="term" value="C:cytoplasm"/>
    <property type="evidence" value="ECO:0007669"/>
    <property type="project" value="UniProtKB-SubCell"/>
</dbReference>
<dbReference type="CDD" id="cd00830">
    <property type="entry name" value="KAS_III"/>
    <property type="match status" value="1"/>
</dbReference>
<evidence type="ECO:0000256" key="5">
    <source>
        <dbReference type="ARBA" id="ARBA00022832"/>
    </source>
</evidence>
<dbReference type="NCBIfam" id="TIGR00747">
    <property type="entry name" value="fabH"/>
    <property type="match status" value="1"/>
</dbReference>
<dbReference type="GO" id="GO:0033818">
    <property type="term" value="F:beta-ketoacyl-acyl-carrier-protein synthase III activity"/>
    <property type="evidence" value="ECO:0007669"/>
    <property type="project" value="UniProtKB-UniRule"/>
</dbReference>
<dbReference type="Gene3D" id="3.40.47.10">
    <property type="match status" value="1"/>
</dbReference>
<feature type="domain" description="Beta-ketoacyl-[acyl-carrier-protein] synthase III N-terminal" evidence="11">
    <location>
        <begin position="106"/>
        <end position="184"/>
    </location>
</feature>
<comment type="similarity">
    <text evidence="1 9">Belongs to the thiolase-like superfamily. FabH family.</text>
</comment>
<dbReference type="SUPFAM" id="SSF53901">
    <property type="entry name" value="Thiolase-like"/>
    <property type="match status" value="1"/>
</dbReference>
<feature type="region of interest" description="ACP-binding" evidence="9">
    <location>
        <begin position="244"/>
        <end position="248"/>
    </location>
</feature>
<dbReference type="NCBIfam" id="NF006829">
    <property type="entry name" value="PRK09352.1"/>
    <property type="match status" value="1"/>
</dbReference>
<keyword evidence="7 9" id="KW-0275">Fatty acid biosynthesis</keyword>
<accession>A0AAE6TXP6</accession>
<dbReference type="InterPro" id="IPR004655">
    <property type="entry name" value="FabH"/>
</dbReference>
<dbReference type="GO" id="GO:0044550">
    <property type="term" value="P:secondary metabolite biosynthetic process"/>
    <property type="evidence" value="ECO:0007669"/>
    <property type="project" value="TreeGrafter"/>
</dbReference>
<comment type="subunit">
    <text evidence="9">Homodimer.</text>
</comment>
<dbReference type="Pfam" id="PF08545">
    <property type="entry name" value="ACP_syn_III"/>
    <property type="match status" value="1"/>
</dbReference>
<keyword evidence="4 9" id="KW-0808">Transferase</keyword>
<feature type="active site" evidence="9">
    <location>
        <position position="273"/>
    </location>
</feature>
<reference evidence="12 13" key="1">
    <citation type="submission" date="2019-10" db="EMBL/GenBank/DDBJ databases">
        <title>Genome sequencing of Lactobacillus fructivorans.</title>
        <authorList>
            <person name="Kim K."/>
        </authorList>
    </citation>
    <scope>NUCLEOTIDE SEQUENCE [LARGE SCALE GENOMIC DNA]</scope>
    <source>
        <strain evidence="12 13">LF543</strain>
    </source>
</reference>
<evidence type="ECO:0000259" key="10">
    <source>
        <dbReference type="Pfam" id="PF08541"/>
    </source>
</evidence>
<dbReference type="Pfam" id="PF08541">
    <property type="entry name" value="ACP_syn_III_C"/>
    <property type="match status" value="1"/>
</dbReference>
<proteinExistence type="inferred from homology"/>
<evidence type="ECO:0000313" key="13">
    <source>
        <dbReference type="Proteomes" id="UP000327194"/>
    </source>
</evidence>
<dbReference type="RefSeq" id="WP_010022530.1">
    <property type="nucleotide sequence ID" value="NZ_AZDS01000007.1"/>
</dbReference>
<comment type="domain">
    <text evidence="9">The last Arg residue of the ACP-binding site is essential for the weak association between ACP/AcpP and FabH.</text>
</comment>
<feature type="active site" evidence="9">
    <location>
        <position position="243"/>
    </location>
</feature>